<evidence type="ECO:0000259" key="1">
    <source>
        <dbReference type="PROSITE" id="PS51707"/>
    </source>
</evidence>
<dbReference type="SMART" id="SM01118">
    <property type="entry name" value="CYTH"/>
    <property type="match status" value="1"/>
</dbReference>
<organism evidence="2 3">
    <name type="scientific">Geothrix rubra</name>
    <dbReference type="NCBI Taxonomy" id="2927977"/>
    <lineage>
        <taxon>Bacteria</taxon>
        <taxon>Pseudomonadati</taxon>
        <taxon>Acidobacteriota</taxon>
        <taxon>Holophagae</taxon>
        <taxon>Holophagales</taxon>
        <taxon>Holophagaceae</taxon>
        <taxon>Geothrix</taxon>
    </lineage>
</organism>
<evidence type="ECO:0000313" key="3">
    <source>
        <dbReference type="Proteomes" id="UP001165089"/>
    </source>
</evidence>
<dbReference type="InterPro" id="IPR008173">
    <property type="entry name" value="Adenylyl_cyclase_CyaB"/>
</dbReference>
<dbReference type="RefSeq" id="WP_285723695.1">
    <property type="nucleotide sequence ID" value="NZ_BSDD01000002.1"/>
</dbReference>
<protein>
    <recommendedName>
        <fullName evidence="1">CYTH domain-containing protein</fullName>
    </recommendedName>
</protein>
<dbReference type="CDD" id="cd07890">
    <property type="entry name" value="CYTH-like_AC_IV-like"/>
    <property type="match status" value="1"/>
</dbReference>
<name>A0ABQ5Q5K7_9BACT</name>
<proteinExistence type="predicted"/>
<dbReference type="InterPro" id="IPR023577">
    <property type="entry name" value="CYTH_domain"/>
</dbReference>
<evidence type="ECO:0000313" key="2">
    <source>
        <dbReference type="EMBL" id="GLH69681.1"/>
    </source>
</evidence>
<sequence>MTSPSPLETELKLRIPATAPYRPLLIALGFRETVPAQPESSVLWDRRGELRAAGSALRLRRYAGRTRLTWKGPKVPDALLKIRPELETGVEDGEALEGILRALGLEPVMVLEKVRAVWSRDELVACLDETPFGCYLELEGDPQAIRSAMEGLGLAPDRAEPRSYPELYQSQGLGTIRPR</sequence>
<dbReference type="PROSITE" id="PS51707">
    <property type="entry name" value="CYTH"/>
    <property type="match status" value="1"/>
</dbReference>
<dbReference type="EMBL" id="BSDD01000002">
    <property type="protein sequence ID" value="GLH69681.1"/>
    <property type="molecule type" value="Genomic_DNA"/>
</dbReference>
<dbReference type="Gene3D" id="2.40.320.10">
    <property type="entry name" value="Hypothetical Protein Pfu-838710-001"/>
    <property type="match status" value="1"/>
</dbReference>
<dbReference type="SUPFAM" id="SSF55154">
    <property type="entry name" value="CYTH-like phosphatases"/>
    <property type="match status" value="1"/>
</dbReference>
<reference evidence="2 3" key="1">
    <citation type="journal article" date="2023" name="Antonie Van Leeuwenhoek">
        <title>Mesoterricola silvestris gen. nov., sp. nov., Mesoterricola sediminis sp. nov., Geothrix oryzae sp. nov., Geothrix edaphica sp. nov., Geothrix rubra sp. nov., and Geothrix limicola sp. nov., six novel members of Acidobacteriota isolated from soils.</title>
        <authorList>
            <person name="Itoh H."/>
            <person name="Sugisawa Y."/>
            <person name="Mise K."/>
            <person name="Xu Z."/>
            <person name="Kuniyasu M."/>
            <person name="Ushijima N."/>
            <person name="Kawano K."/>
            <person name="Kobayashi E."/>
            <person name="Shiratori Y."/>
            <person name="Masuda Y."/>
            <person name="Senoo K."/>
        </authorList>
    </citation>
    <scope>NUCLEOTIDE SEQUENCE [LARGE SCALE GENOMIC DNA]</scope>
    <source>
        <strain evidence="2 3">Red803</strain>
    </source>
</reference>
<keyword evidence="3" id="KW-1185">Reference proteome</keyword>
<dbReference type="PANTHER" id="PTHR21028">
    <property type="entry name" value="SI:CH211-156B7.4"/>
    <property type="match status" value="1"/>
</dbReference>
<dbReference type="PANTHER" id="PTHR21028:SF2">
    <property type="entry name" value="CYTH DOMAIN-CONTAINING PROTEIN"/>
    <property type="match status" value="1"/>
</dbReference>
<feature type="domain" description="CYTH" evidence="1">
    <location>
        <begin position="6"/>
        <end position="170"/>
    </location>
</feature>
<accession>A0ABQ5Q5K7</accession>
<comment type="caution">
    <text evidence="2">The sequence shown here is derived from an EMBL/GenBank/DDBJ whole genome shotgun (WGS) entry which is preliminary data.</text>
</comment>
<dbReference type="InterPro" id="IPR033469">
    <property type="entry name" value="CYTH-like_dom_sf"/>
</dbReference>
<gene>
    <name evidence="2" type="ORF">GETHPA_12140</name>
</gene>
<dbReference type="Pfam" id="PF01928">
    <property type="entry name" value="CYTH"/>
    <property type="match status" value="1"/>
</dbReference>
<dbReference type="Proteomes" id="UP001165089">
    <property type="component" value="Unassembled WGS sequence"/>
</dbReference>